<sequence length="209" mass="21191">MSPMLTSSGHPEHMPAAGTVQGRWGGRGEPRSRCPCARRSPPCSRTTSASSPCRAALRVTTTATSRKSKRCRASCGAGCAAGSGRPSSRTTSGPPTPTACARGTRWCSACWRPRPSTCSSCTSWSTTSCGPCGWQPAPRSPPSRTTMSAASSSTGGRQPGGASSEGMGQGALGEAPGSQGRVLGCSPEPAAGLWAMQSLGGGVLGRYLR</sequence>
<evidence type="ECO:0000313" key="2">
    <source>
        <dbReference type="Ensembl" id="ENSAZOP00000011266.1"/>
    </source>
</evidence>
<dbReference type="Proteomes" id="UP000694549">
    <property type="component" value="Unplaced"/>
</dbReference>
<feature type="compositionally biased region" description="Low complexity" evidence="1">
    <location>
        <begin position="142"/>
        <end position="156"/>
    </location>
</feature>
<proteinExistence type="predicted"/>
<name>A0A8B9URU8_9AVES</name>
<feature type="region of interest" description="Disordered" evidence="1">
    <location>
        <begin position="135"/>
        <end position="184"/>
    </location>
</feature>
<evidence type="ECO:0000313" key="3">
    <source>
        <dbReference type="Proteomes" id="UP000694549"/>
    </source>
</evidence>
<reference evidence="2" key="1">
    <citation type="submission" date="2025-08" db="UniProtKB">
        <authorList>
            <consortium name="Ensembl"/>
        </authorList>
    </citation>
    <scope>IDENTIFICATION</scope>
</reference>
<evidence type="ECO:0000256" key="1">
    <source>
        <dbReference type="SAM" id="MobiDB-lite"/>
    </source>
</evidence>
<feature type="region of interest" description="Disordered" evidence="1">
    <location>
        <begin position="74"/>
        <end position="102"/>
    </location>
</feature>
<keyword evidence="3" id="KW-1185">Reference proteome</keyword>
<reference evidence="2" key="2">
    <citation type="submission" date="2025-09" db="UniProtKB">
        <authorList>
            <consortium name="Ensembl"/>
        </authorList>
    </citation>
    <scope>IDENTIFICATION</scope>
</reference>
<feature type="compositionally biased region" description="Low complexity" evidence="1">
    <location>
        <begin position="74"/>
        <end position="93"/>
    </location>
</feature>
<feature type="region of interest" description="Disordered" evidence="1">
    <location>
        <begin position="1"/>
        <end position="49"/>
    </location>
</feature>
<feature type="compositionally biased region" description="Low complexity" evidence="1">
    <location>
        <begin position="33"/>
        <end position="45"/>
    </location>
</feature>
<protein>
    <submittedName>
        <fullName evidence="2">Uncharacterized protein</fullName>
    </submittedName>
</protein>
<dbReference type="AlphaFoldDB" id="A0A8B9URU8"/>
<dbReference type="Ensembl" id="ENSAZOT00000012034.1">
    <property type="protein sequence ID" value="ENSAZOP00000011266.1"/>
    <property type="gene ID" value="ENSAZOG00000007227.1"/>
</dbReference>
<organism evidence="2 3">
    <name type="scientific">Anas zonorhyncha</name>
    <name type="common">Eastern spot-billed duck</name>
    <dbReference type="NCBI Taxonomy" id="75864"/>
    <lineage>
        <taxon>Eukaryota</taxon>
        <taxon>Metazoa</taxon>
        <taxon>Chordata</taxon>
        <taxon>Craniata</taxon>
        <taxon>Vertebrata</taxon>
        <taxon>Euteleostomi</taxon>
        <taxon>Archelosauria</taxon>
        <taxon>Archosauria</taxon>
        <taxon>Dinosauria</taxon>
        <taxon>Saurischia</taxon>
        <taxon>Theropoda</taxon>
        <taxon>Coelurosauria</taxon>
        <taxon>Aves</taxon>
        <taxon>Neognathae</taxon>
        <taxon>Galloanserae</taxon>
        <taxon>Anseriformes</taxon>
        <taxon>Anatidae</taxon>
        <taxon>Anatinae</taxon>
        <taxon>Anas</taxon>
    </lineage>
</organism>
<accession>A0A8B9URU8</accession>